<dbReference type="Pfam" id="PF01522">
    <property type="entry name" value="Polysacc_deac_1"/>
    <property type="match status" value="1"/>
</dbReference>
<dbReference type="Gene3D" id="3.20.20.370">
    <property type="entry name" value="Glycoside hydrolase/deacetylase"/>
    <property type="match status" value="1"/>
</dbReference>
<evidence type="ECO:0000259" key="2">
    <source>
        <dbReference type="Pfam" id="PF01522"/>
    </source>
</evidence>
<protein>
    <recommendedName>
        <fullName evidence="2">NodB homology domain-containing protein</fullName>
    </recommendedName>
</protein>
<dbReference type="EMBL" id="MFKF01000154">
    <property type="protein sequence ID" value="OGG52164.1"/>
    <property type="molecule type" value="Genomic_DNA"/>
</dbReference>
<evidence type="ECO:0000256" key="1">
    <source>
        <dbReference type="ARBA" id="ARBA00022729"/>
    </source>
</evidence>
<name>A0A1F6CSP3_HANXR</name>
<dbReference type="InterPro" id="IPR002509">
    <property type="entry name" value="NODB_dom"/>
</dbReference>
<dbReference type="Proteomes" id="UP000178606">
    <property type="component" value="Unassembled WGS sequence"/>
</dbReference>
<feature type="domain" description="NodB homology" evidence="2">
    <location>
        <begin position="2"/>
        <end position="111"/>
    </location>
</feature>
<organism evidence="3 4">
    <name type="scientific">Handelsmanbacteria sp. (strain RIFCSPLOWO2_12_FULL_64_10)</name>
    <dbReference type="NCBI Taxonomy" id="1817868"/>
    <lineage>
        <taxon>Bacteria</taxon>
        <taxon>Candidatus Handelsmaniibacteriota</taxon>
    </lineage>
</organism>
<evidence type="ECO:0000313" key="3">
    <source>
        <dbReference type="EMBL" id="OGG52164.1"/>
    </source>
</evidence>
<dbReference type="InterPro" id="IPR011330">
    <property type="entry name" value="Glyco_hydro/deAcase_b/a-brl"/>
</dbReference>
<dbReference type="PANTHER" id="PTHR34216">
    <property type="match status" value="1"/>
</dbReference>
<accession>A0A1F6CSP3</accession>
<reference evidence="3 4" key="1">
    <citation type="journal article" date="2016" name="Nat. Commun.">
        <title>Thousands of microbial genomes shed light on interconnected biogeochemical processes in an aquifer system.</title>
        <authorList>
            <person name="Anantharaman K."/>
            <person name="Brown C.T."/>
            <person name="Hug L.A."/>
            <person name="Sharon I."/>
            <person name="Castelle C.J."/>
            <person name="Probst A.J."/>
            <person name="Thomas B.C."/>
            <person name="Singh A."/>
            <person name="Wilkins M.J."/>
            <person name="Karaoz U."/>
            <person name="Brodie E.L."/>
            <person name="Williams K.H."/>
            <person name="Hubbard S.S."/>
            <person name="Banfield J.F."/>
        </authorList>
    </citation>
    <scope>NUCLEOTIDE SEQUENCE [LARGE SCALE GENOMIC DNA]</scope>
    <source>
        <strain evidence="4">RIFCSPLOWO2_12_FULL_64_10</strain>
    </source>
</reference>
<dbReference type="InterPro" id="IPR051398">
    <property type="entry name" value="Polysacch_Deacetylase"/>
</dbReference>
<gene>
    <name evidence="3" type="ORF">A3F84_19350</name>
</gene>
<dbReference type="GO" id="GO:0005975">
    <property type="term" value="P:carbohydrate metabolic process"/>
    <property type="evidence" value="ECO:0007669"/>
    <property type="project" value="InterPro"/>
</dbReference>
<dbReference type="PANTHER" id="PTHR34216:SF11">
    <property type="entry name" value="CHITOOLIGOSACCHARIDE DEACETYLASE"/>
    <property type="match status" value="1"/>
</dbReference>
<keyword evidence="1" id="KW-0732">Signal</keyword>
<evidence type="ECO:0000313" key="4">
    <source>
        <dbReference type="Proteomes" id="UP000178606"/>
    </source>
</evidence>
<dbReference type="SUPFAM" id="SSF88713">
    <property type="entry name" value="Glycoside hydrolase/deacetylase"/>
    <property type="match status" value="1"/>
</dbReference>
<dbReference type="AlphaFoldDB" id="A0A1F6CSP3"/>
<sequence>MSLTFDDNCASHIDTAVPTLDEFGLKGTFYLPLSRERFAQTRERWRAHAQNGHEAGNHSLRHPCSRNFAFITEGNCLENYTPARMEAEVLEAIRLLREGIPEQGEVTYCYPCYQAFIGSGVNRQSYVPVIARYFPAARGWGEVPNNPRLCDLHYLWGCDAHGFDGDRLIAYAESAVAQNRWAIFAFHGIGAEHLRVETEAFRALLRHLTGHPDRFWTAPMIAVARYVRENR</sequence>
<comment type="caution">
    <text evidence="3">The sequence shown here is derived from an EMBL/GenBank/DDBJ whole genome shotgun (WGS) entry which is preliminary data.</text>
</comment>
<proteinExistence type="predicted"/>
<dbReference type="GO" id="GO:0016810">
    <property type="term" value="F:hydrolase activity, acting on carbon-nitrogen (but not peptide) bonds"/>
    <property type="evidence" value="ECO:0007669"/>
    <property type="project" value="InterPro"/>
</dbReference>